<name>A0A368P7Q9_9FLAO</name>
<comment type="caution">
    <text evidence="1">The sequence shown here is derived from an EMBL/GenBank/DDBJ whole genome shotgun (WGS) entry which is preliminary data.</text>
</comment>
<keyword evidence="2" id="KW-1185">Reference proteome</keyword>
<evidence type="ECO:0000313" key="2">
    <source>
        <dbReference type="Proteomes" id="UP000252249"/>
    </source>
</evidence>
<accession>A0A368P7Q9</accession>
<proteinExistence type="predicted"/>
<dbReference type="Proteomes" id="UP000252249">
    <property type="component" value="Unassembled WGS sequence"/>
</dbReference>
<organism evidence="1 2">
    <name type="scientific">Oceanihabitans sediminis</name>
    <dbReference type="NCBI Taxonomy" id="1812012"/>
    <lineage>
        <taxon>Bacteria</taxon>
        <taxon>Pseudomonadati</taxon>
        <taxon>Bacteroidota</taxon>
        <taxon>Flavobacteriia</taxon>
        <taxon>Flavobacteriales</taxon>
        <taxon>Flavobacteriaceae</taxon>
        <taxon>Oceanihabitans</taxon>
    </lineage>
</organism>
<reference evidence="1 2" key="1">
    <citation type="submission" date="2018-07" db="EMBL/GenBank/DDBJ databases">
        <title>Oceanihabitans testaceum sp. nov., isolated from marine sediment.</title>
        <authorList>
            <person name="Li C.-M."/>
        </authorList>
    </citation>
    <scope>NUCLEOTIDE SEQUENCE [LARGE SCALE GENOMIC DNA]</scope>
    <source>
        <strain evidence="1 2">S9-10</strain>
    </source>
</reference>
<gene>
    <name evidence="1" type="ORF">DU428_01815</name>
</gene>
<sequence length="172" mass="20420">MNTGNIQFKRATYLQTGTNQKRTTIDYETKFNNDPLFSKTIRLELDNGFHDRSRYFDYWLYFKYDKWYNSAKTGLANTNIKNVFEGNITRELNLTTKNHKGRNFETPQHLVIIQSTNICKSLTIDIFKDFYICKKEILKHFIVDHIKKHNIIKKEPLDSSLICSNVRNNGQR</sequence>
<protein>
    <submittedName>
        <fullName evidence="1">Uncharacterized protein</fullName>
    </submittedName>
</protein>
<dbReference type="EMBL" id="QPIG01000001">
    <property type="protein sequence ID" value="RCU58144.1"/>
    <property type="molecule type" value="Genomic_DNA"/>
</dbReference>
<dbReference type="AlphaFoldDB" id="A0A368P7Q9"/>
<evidence type="ECO:0000313" key="1">
    <source>
        <dbReference type="EMBL" id="RCU58144.1"/>
    </source>
</evidence>